<sequence length="22" mass="2523">MAKKCPKCGRTITKTVKDFFGY</sequence>
<dbReference type="EMBL" id="UINC01176437">
    <property type="protein sequence ID" value="SVD83560.1"/>
    <property type="molecule type" value="Genomic_DNA"/>
</dbReference>
<dbReference type="AlphaFoldDB" id="A0A382YKG0"/>
<gene>
    <name evidence="1" type="ORF">METZ01_LOCUS436414</name>
</gene>
<accession>A0A382YKG0</accession>
<reference evidence="1" key="1">
    <citation type="submission" date="2018-05" db="EMBL/GenBank/DDBJ databases">
        <authorList>
            <person name="Lanie J.A."/>
            <person name="Ng W.-L."/>
            <person name="Kazmierczak K.M."/>
            <person name="Andrzejewski T.M."/>
            <person name="Davidsen T.M."/>
            <person name="Wayne K.J."/>
            <person name="Tettelin H."/>
            <person name="Glass J.I."/>
            <person name="Rusch D."/>
            <person name="Podicherti R."/>
            <person name="Tsui H.-C.T."/>
            <person name="Winkler M.E."/>
        </authorList>
    </citation>
    <scope>NUCLEOTIDE SEQUENCE</scope>
</reference>
<proteinExistence type="predicted"/>
<feature type="non-terminal residue" evidence="1">
    <location>
        <position position="22"/>
    </location>
</feature>
<evidence type="ECO:0000313" key="1">
    <source>
        <dbReference type="EMBL" id="SVD83560.1"/>
    </source>
</evidence>
<name>A0A382YKG0_9ZZZZ</name>
<organism evidence="1">
    <name type="scientific">marine metagenome</name>
    <dbReference type="NCBI Taxonomy" id="408172"/>
    <lineage>
        <taxon>unclassified sequences</taxon>
        <taxon>metagenomes</taxon>
        <taxon>ecological metagenomes</taxon>
    </lineage>
</organism>
<protein>
    <submittedName>
        <fullName evidence="1">Uncharacterized protein</fullName>
    </submittedName>
</protein>